<evidence type="ECO:0000256" key="1">
    <source>
        <dbReference type="ARBA" id="ARBA00004651"/>
    </source>
</evidence>
<feature type="domain" description="CBS" evidence="10">
    <location>
        <begin position="221"/>
        <end position="282"/>
    </location>
</feature>
<dbReference type="Gene3D" id="3.10.580.10">
    <property type="entry name" value="CBS-domain"/>
    <property type="match status" value="1"/>
</dbReference>
<dbReference type="RefSeq" id="WP_143907895.1">
    <property type="nucleotide sequence ID" value="NZ_CP041765.1"/>
</dbReference>
<dbReference type="InterPro" id="IPR046342">
    <property type="entry name" value="CBS_dom_sf"/>
</dbReference>
<dbReference type="PANTHER" id="PTHR43099:SF5">
    <property type="entry name" value="HLYC_CORC FAMILY TRANSPORTER"/>
    <property type="match status" value="1"/>
</dbReference>
<dbReference type="CDD" id="cd04590">
    <property type="entry name" value="CBS_pair_CorC_HlyC_assoc"/>
    <property type="match status" value="1"/>
</dbReference>
<comment type="subcellular location">
    <subcellularLocation>
        <location evidence="1">Cell membrane</location>
        <topology evidence="1">Multi-pass membrane protein</topology>
    </subcellularLocation>
</comment>
<keyword evidence="7" id="KW-0129">CBS domain</keyword>
<dbReference type="InterPro" id="IPR044751">
    <property type="entry name" value="Ion_transp-like_CBS"/>
</dbReference>
<dbReference type="PANTHER" id="PTHR43099">
    <property type="entry name" value="UPF0053 PROTEIN YRKA"/>
    <property type="match status" value="1"/>
</dbReference>
<dbReference type="PROSITE" id="PS51846">
    <property type="entry name" value="CNNM"/>
    <property type="match status" value="1"/>
</dbReference>
<dbReference type="AlphaFoldDB" id="A0A516X2L6"/>
<evidence type="ECO:0000259" key="10">
    <source>
        <dbReference type="PROSITE" id="PS51371"/>
    </source>
</evidence>
<reference evidence="12 13" key="1">
    <citation type="submission" date="2019-07" db="EMBL/GenBank/DDBJ databases">
        <title>Tomitella cavernea sp. nov., an actinomycete isolated from soil.</title>
        <authorList>
            <person name="Cheng J."/>
        </authorList>
    </citation>
    <scope>NUCLEOTIDE SEQUENCE [LARGE SCALE GENOMIC DNA]</scope>
    <source>
        <strain evidence="12 13">HY188</strain>
    </source>
</reference>
<dbReference type="InterPro" id="IPR000644">
    <property type="entry name" value="CBS_dom"/>
</dbReference>
<dbReference type="Pfam" id="PF01595">
    <property type="entry name" value="CNNM"/>
    <property type="match status" value="1"/>
</dbReference>
<keyword evidence="2" id="KW-1003">Cell membrane</keyword>
<evidence type="ECO:0000256" key="2">
    <source>
        <dbReference type="ARBA" id="ARBA00022475"/>
    </source>
</evidence>
<evidence type="ECO:0000256" key="4">
    <source>
        <dbReference type="ARBA" id="ARBA00022737"/>
    </source>
</evidence>
<evidence type="ECO:0000256" key="7">
    <source>
        <dbReference type="PROSITE-ProRule" id="PRU00703"/>
    </source>
</evidence>
<keyword evidence="13" id="KW-1185">Reference proteome</keyword>
<evidence type="ECO:0000256" key="8">
    <source>
        <dbReference type="PROSITE-ProRule" id="PRU01193"/>
    </source>
</evidence>
<dbReference type="OrthoDB" id="110231at2"/>
<dbReference type="KEGG" id="toy:FO059_08300"/>
<feature type="transmembrane region" description="Helical" evidence="9">
    <location>
        <begin position="138"/>
        <end position="157"/>
    </location>
</feature>
<evidence type="ECO:0000256" key="3">
    <source>
        <dbReference type="ARBA" id="ARBA00022692"/>
    </source>
</evidence>
<evidence type="ECO:0000313" key="12">
    <source>
        <dbReference type="EMBL" id="QDQ97324.1"/>
    </source>
</evidence>
<feature type="domain" description="CBS" evidence="10">
    <location>
        <begin position="291"/>
        <end position="353"/>
    </location>
</feature>
<evidence type="ECO:0000256" key="6">
    <source>
        <dbReference type="ARBA" id="ARBA00023136"/>
    </source>
</evidence>
<dbReference type="InterPro" id="IPR002550">
    <property type="entry name" value="CNNM"/>
</dbReference>
<dbReference type="InterPro" id="IPR051676">
    <property type="entry name" value="UPF0053_domain"/>
</dbReference>
<evidence type="ECO:0000256" key="9">
    <source>
        <dbReference type="SAM" id="Phobius"/>
    </source>
</evidence>
<dbReference type="Pfam" id="PF00571">
    <property type="entry name" value="CBS"/>
    <property type="match status" value="1"/>
</dbReference>
<reference evidence="12 13" key="2">
    <citation type="submission" date="2019-07" db="EMBL/GenBank/DDBJ databases">
        <authorList>
            <person name="Huang Y."/>
        </authorList>
    </citation>
    <scope>NUCLEOTIDE SEQUENCE [LARGE SCALE GENOMIC DNA]</scope>
    <source>
        <strain evidence="12 13">HY188</strain>
    </source>
</reference>
<organism evidence="12 13">
    <name type="scientific">Tomitella fengzijianii</name>
    <dbReference type="NCBI Taxonomy" id="2597660"/>
    <lineage>
        <taxon>Bacteria</taxon>
        <taxon>Bacillati</taxon>
        <taxon>Actinomycetota</taxon>
        <taxon>Actinomycetes</taxon>
        <taxon>Mycobacteriales</taxon>
        <taxon>Tomitella</taxon>
    </lineage>
</organism>
<keyword evidence="4" id="KW-0677">Repeat</keyword>
<dbReference type="Proteomes" id="UP000317344">
    <property type="component" value="Chromosome"/>
</dbReference>
<evidence type="ECO:0000256" key="5">
    <source>
        <dbReference type="ARBA" id="ARBA00022989"/>
    </source>
</evidence>
<name>A0A516X2L6_9ACTN</name>
<dbReference type="GO" id="GO:0005886">
    <property type="term" value="C:plasma membrane"/>
    <property type="evidence" value="ECO:0007669"/>
    <property type="project" value="UniProtKB-SubCell"/>
</dbReference>
<keyword evidence="6 8" id="KW-0472">Membrane</keyword>
<evidence type="ECO:0000313" key="13">
    <source>
        <dbReference type="Proteomes" id="UP000317344"/>
    </source>
</evidence>
<dbReference type="PROSITE" id="PS51371">
    <property type="entry name" value="CBS"/>
    <property type="match status" value="2"/>
</dbReference>
<dbReference type="SUPFAM" id="SSF54631">
    <property type="entry name" value="CBS-domain pair"/>
    <property type="match status" value="1"/>
</dbReference>
<sequence length="366" mass="39764">MTDLWSLLLMVVLLAGNAFFVGAEFSIISARRDRLESLASQGRRRAKTVIHASEHLSMMLAGAQLGITICSILLGRIAEPAIAHILERPMDSMGIPADIQHPIAFVIALLIVAFLHILFGEMVPKNIAIAGPERMAMILVPTHLVFMKAMSPLIRFYNLAANLVLRMVGVHPKDELDATVSMMELSEIIGESRLEGLLDAEEHRRLTRALTTIDKTVGQVMIPAAQVRTVPMAPGGPTLGSVEDAVTATGFSRYPVRAEGGRFAGYLHVKDILELMLDPTTTASTHIPVSEVRPLPRVPHDLPLDQALTLLRRTHSHLGAVTRLAGDAGPARLVGIVAMEDLAEEFVGTVRDATHRYEPPLPENPA</sequence>
<accession>A0A516X2L6</accession>
<proteinExistence type="predicted"/>
<feature type="transmembrane region" description="Helical" evidence="9">
    <location>
        <begin position="99"/>
        <end position="118"/>
    </location>
</feature>
<gene>
    <name evidence="12" type="ORF">FO059_08300</name>
</gene>
<feature type="domain" description="CNNM transmembrane" evidence="11">
    <location>
        <begin position="1"/>
        <end position="202"/>
    </location>
</feature>
<keyword evidence="5 8" id="KW-1133">Transmembrane helix</keyword>
<protein>
    <submittedName>
        <fullName evidence="12">HlyC/CorC family transporter</fullName>
    </submittedName>
</protein>
<dbReference type="EMBL" id="CP041765">
    <property type="protein sequence ID" value="QDQ97324.1"/>
    <property type="molecule type" value="Genomic_DNA"/>
</dbReference>
<evidence type="ECO:0000259" key="11">
    <source>
        <dbReference type="PROSITE" id="PS51846"/>
    </source>
</evidence>
<keyword evidence="3 8" id="KW-0812">Transmembrane</keyword>